<reference evidence="2" key="1">
    <citation type="journal article" date="2016" name="Nature">
        <title>Genome evolution in the allotetraploid frog Xenopus laevis.</title>
        <authorList>
            <person name="Session A.M."/>
            <person name="Uno Y."/>
            <person name="Kwon T."/>
            <person name="Chapman J.A."/>
            <person name="Toyoda A."/>
            <person name="Takahashi S."/>
            <person name="Fukui A."/>
            <person name="Hikosaka A."/>
            <person name="Suzuki A."/>
            <person name="Kondo M."/>
            <person name="van Heeringen S.J."/>
            <person name="Quigley I."/>
            <person name="Heinz S."/>
            <person name="Ogino H."/>
            <person name="Ochi H."/>
            <person name="Hellsten U."/>
            <person name="Lyons J.B."/>
            <person name="Simakov O."/>
            <person name="Putnam N."/>
            <person name="Stites J."/>
            <person name="Kuroki Y."/>
            <person name="Tanaka T."/>
            <person name="Michiue T."/>
            <person name="Watanabe M."/>
            <person name="Bogdanovic O."/>
            <person name="Lister R."/>
            <person name="Georgiou G."/>
            <person name="Paranjpe S.S."/>
            <person name="van Kruijsbergen I."/>
            <person name="Shu S."/>
            <person name="Carlson J."/>
            <person name="Kinoshita T."/>
            <person name="Ohta Y."/>
            <person name="Mawaribuchi S."/>
            <person name="Jenkins J."/>
            <person name="Grimwood J."/>
            <person name="Schmutz J."/>
            <person name="Mitros T."/>
            <person name="Mozaffari S.V."/>
            <person name="Suzuki Y."/>
            <person name="Haramoto Y."/>
            <person name="Yamamoto T.S."/>
            <person name="Takagi C."/>
            <person name="Heald R."/>
            <person name="Miller K."/>
            <person name="Haudenschild C."/>
            <person name="Kitzman J."/>
            <person name="Nakayama T."/>
            <person name="Izutsu Y."/>
            <person name="Robert J."/>
            <person name="Fortriede J."/>
            <person name="Burns K."/>
            <person name="Lotay V."/>
            <person name="Karimi K."/>
            <person name="Yasuoka Y."/>
            <person name="Dichmann D.S."/>
            <person name="Flajnik M.F."/>
            <person name="Houston D.W."/>
            <person name="Shendure J."/>
            <person name="DuPasquier L."/>
            <person name="Vize P.D."/>
            <person name="Zorn A.M."/>
            <person name="Ito M."/>
            <person name="Marcotte E.M."/>
            <person name="Wallingford J.B."/>
            <person name="Ito Y."/>
            <person name="Asashima M."/>
            <person name="Ueno N."/>
            <person name="Matsuda Y."/>
            <person name="Veenstra G.J."/>
            <person name="Fujiyama A."/>
            <person name="Harland R.M."/>
            <person name="Taira M."/>
            <person name="Rokhsar D.S."/>
        </authorList>
    </citation>
    <scope>NUCLEOTIDE SEQUENCE [LARGE SCALE GENOMIC DNA]</scope>
    <source>
        <strain evidence="2">J</strain>
    </source>
</reference>
<dbReference type="Proteomes" id="UP000694892">
    <property type="component" value="Chromosome 9_10L"/>
</dbReference>
<dbReference type="EMBL" id="CM004482">
    <property type="protein sequence ID" value="OCT63180.1"/>
    <property type="molecule type" value="Genomic_DNA"/>
</dbReference>
<dbReference type="AlphaFoldDB" id="A0A974BZ78"/>
<gene>
    <name evidence="1" type="ORF">XELAEV_18044278mg</name>
</gene>
<sequence>MMSLYRYAELNNMCGIFTELINLLLISKTLHFRLHIQALKSCYPIPNAAAFNLAVPCKHRRRVDSS</sequence>
<proteinExistence type="predicted"/>
<evidence type="ECO:0000313" key="2">
    <source>
        <dbReference type="Proteomes" id="UP000694892"/>
    </source>
</evidence>
<protein>
    <submittedName>
        <fullName evidence="1">Uncharacterized protein</fullName>
    </submittedName>
</protein>
<accession>A0A974BZ78</accession>
<evidence type="ECO:0000313" key="1">
    <source>
        <dbReference type="EMBL" id="OCT63180.1"/>
    </source>
</evidence>
<organism evidence="1 2">
    <name type="scientific">Xenopus laevis</name>
    <name type="common">African clawed frog</name>
    <dbReference type="NCBI Taxonomy" id="8355"/>
    <lineage>
        <taxon>Eukaryota</taxon>
        <taxon>Metazoa</taxon>
        <taxon>Chordata</taxon>
        <taxon>Craniata</taxon>
        <taxon>Vertebrata</taxon>
        <taxon>Euteleostomi</taxon>
        <taxon>Amphibia</taxon>
        <taxon>Batrachia</taxon>
        <taxon>Anura</taxon>
        <taxon>Pipoidea</taxon>
        <taxon>Pipidae</taxon>
        <taxon>Xenopodinae</taxon>
        <taxon>Xenopus</taxon>
        <taxon>Xenopus</taxon>
    </lineage>
</organism>
<name>A0A974BZ78_XENLA</name>